<dbReference type="EMBL" id="JAAALK010000079">
    <property type="protein sequence ID" value="KAG8100205.1"/>
    <property type="molecule type" value="Genomic_DNA"/>
</dbReference>
<keyword evidence="3" id="KW-1185">Reference proteome</keyword>
<comment type="caution">
    <text evidence="2">The sequence shown here is derived from an EMBL/GenBank/DDBJ whole genome shotgun (WGS) entry which is preliminary data.</text>
</comment>
<reference evidence="2" key="2">
    <citation type="submission" date="2021-02" db="EMBL/GenBank/DDBJ databases">
        <authorList>
            <person name="Kimball J.A."/>
            <person name="Haas M.W."/>
            <person name="Macchietto M."/>
            <person name="Kono T."/>
            <person name="Duquette J."/>
            <person name="Shao M."/>
        </authorList>
    </citation>
    <scope>NUCLEOTIDE SEQUENCE</scope>
    <source>
        <tissue evidence="2">Fresh leaf tissue</tissue>
    </source>
</reference>
<reference evidence="2" key="1">
    <citation type="journal article" date="2021" name="bioRxiv">
        <title>Whole Genome Assembly and Annotation of Northern Wild Rice, Zizania palustris L., Supports a Whole Genome Duplication in the Zizania Genus.</title>
        <authorList>
            <person name="Haas M."/>
            <person name="Kono T."/>
            <person name="Macchietto M."/>
            <person name="Millas R."/>
            <person name="McGilp L."/>
            <person name="Shao M."/>
            <person name="Duquette J."/>
            <person name="Hirsch C.N."/>
            <person name="Kimball J."/>
        </authorList>
    </citation>
    <scope>NUCLEOTIDE SEQUENCE</scope>
    <source>
        <tissue evidence="2">Fresh leaf tissue</tissue>
    </source>
</reference>
<accession>A0A8J5X4Q9</accession>
<dbReference type="AlphaFoldDB" id="A0A8J5X4Q9"/>
<dbReference type="Proteomes" id="UP000729402">
    <property type="component" value="Unassembled WGS sequence"/>
</dbReference>
<name>A0A8J5X4Q9_ZIZPA</name>
<organism evidence="2 3">
    <name type="scientific">Zizania palustris</name>
    <name type="common">Northern wild rice</name>
    <dbReference type="NCBI Taxonomy" id="103762"/>
    <lineage>
        <taxon>Eukaryota</taxon>
        <taxon>Viridiplantae</taxon>
        <taxon>Streptophyta</taxon>
        <taxon>Embryophyta</taxon>
        <taxon>Tracheophyta</taxon>
        <taxon>Spermatophyta</taxon>
        <taxon>Magnoliopsida</taxon>
        <taxon>Liliopsida</taxon>
        <taxon>Poales</taxon>
        <taxon>Poaceae</taxon>
        <taxon>BOP clade</taxon>
        <taxon>Oryzoideae</taxon>
        <taxon>Oryzeae</taxon>
        <taxon>Zizaniinae</taxon>
        <taxon>Zizania</taxon>
    </lineage>
</organism>
<sequence length="154" mass="16239">MESGGCVDRPVKKRHVEISTCLSVRVGSPCVATAAGNSKMGEGCHLSPHPARPLPQSSSPAAGVAPSHRCARPRWYPRSCYCGQPPTTSRYFTSTTPPRPTGACLAAPTTDTATSNLIIGSQDSLSGQLLILCHLTAMAENFLVKTPEFYVGVP</sequence>
<proteinExistence type="predicted"/>
<evidence type="ECO:0000313" key="3">
    <source>
        <dbReference type="Proteomes" id="UP000729402"/>
    </source>
</evidence>
<protein>
    <submittedName>
        <fullName evidence="2">Uncharacterized protein</fullName>
    </submittedName>
</protein>
<feature type="region of interest" description="Disordered" evidence="1">
    <location>
        <begin position="43"/>
        <end position="65"/>
    </location>
</feature>
<gene>
    <name evidence="2" type="ORF">GUJ93_ZPchr0013g35180</name>
</gene>
<evidence type="ECO:0000313" key="2">
    <source>
        <dbReference type="EMBL" id="KAG8100205.1"/>
    </source>
</evidence>
<evidence type="ECO:0000256" key="1">
    <source>
        <dbReference type="SAM" id="MobiDB-lite"/>
    </source>
</evidence>